<dbReference type="AlphaFoldDB" id="A0A7U3ZP83"/>
<dbReference type="PROSITE" id="PS51352">
    <property type="entry name" value="THIOREDOXIN_2"/>
    <property type="match status" value="1"/>
</dbReference>
<dbReference type="Pfam" id="PF00578">
    <property type="entry name" value="AhpC-TSA"/>
    <property type="match status" value="1"/>
</dbReference>
<dbReference type="PANTHER" id="PTHR43110:SF1">
    <property type="entry name" value="THIOL PEROXIDASE"/>
    <property type="match status" value="1"/>
</dbReference>
<dbReference type="Proteomes" id="UP000000493">
    <property type="component" value="Chromosome"/>
</dbReference>
<evidence type="ECO:0000256" key="1">
    <source>
        <dbReference type="ARBA" id="ARBA00023002"/>
    </source>
</evidence>
<evidence type="ECO:0000256" key="2">
    <source>
        <dbReference type="ARBA" id="ARBA00023284"/>
    </source>
</evidence>
<evidence type="ECO:0000313" key="5">
    <source>
        <dbReference type="EMBL" id="AEI50841.1"/>
    </source>
</evidence>
<gene>
    <name evidence="5" type="ordered locus">Runsl_4519</name>
</gene>
<reference evidence="5 6" key="2">
    <citation type="journal article" date="2012" name="Stand. Genomic Sci.">
        <title>Complete genome sequence of the aquatic bacterium Runella slithyformis type strain (LSU 4(T)).</title>
        <authorList>
            <person name="Copeland A."/>
            <person name="Zhang X."/>
            <person name="Misra M."/>
            <person name="Lapidus A."/>
            <person name="Nolan M."/>
            <person name="Lucas S."/>
            <person name="Deshpande S."/>
            <person name="Cheng J.F."/>
            <person name="Tapia R."/>
            <person name="Goodwin L.A."/>
            <person name="Pitluck S."/>
            <person name="Liolios K."/>
            <person name="Pagani I."/>
            <person name="Ivanova N."/>
            <person name="Mikhailova N."/>
            <person name="Pati A."/>
            <person name="Chen A."/>
            <person name="Palaniappan K."/>
            <person name="Land M."/>
            <person name="Hauser L."/>
            <person name="Pan C."/>
            <person name="Jeffries C.D."/>
            <person name="Detter J.C."/>
            <person name="Brambilla E.M."/>
            <person name="Rohde M."/>
            <person name="Djao O.D."/>
            <person name="Goker M."/>
            <person name="Sikorski J."/>
            <person name="Tindall B.J."/>
            <person name="Woyke T."/>
            <person name="Bristow J."/>
            <person name="Eisen J.A."/>
            <person name="Markowitz V."/>
            <person name="Hugenholtz P."/>
            <person name="Kyrpides N.C."/>
            <person name="Klenk H.P."/>
            <person name="Mavromatis K."/>
        </authorList>
    </citation>
    <scope>NUCLEOTIDE SEQUENCE [LARGE SCALE GENOMIC DNA]</scope>
    <source>
        <strain evidence="6">ATCC 29530 / DSM 19594 / LMG 11500 / NCIMB 11436 / LSU 4</strain>
    </source>
</reference>
<dbReference type="InterPro" id="IPR000866">
    <property type="entry name" value="AhpC/TSA"/>
</dbReference>
<keyword evidence="2" id="KW-0676">Redox-active center</keyword>
<dbReference type="Gene3D" id="3.40.30.10">
    <property type="entry name" value="Glutaredoxin"/>
    <property type="match status" value="1"/>
</dbReference>
<feature type="domain" description="Thioredoxin" evidence="4">
    <location>
        <begin position="3"/>
        <end position="155"/>
    </location>
</feature>
<dbReference type="PIRSF" id="PIRSF000239">
    <property type="entry name" value="AHPC"/>
    <property type="match status" value="1"/>
</dbReference>
<dbReference type="SUPFAM" id="SSF52833">
    <property type="entry name" value="Thioredoxin-like"/>
    <property type="match status" value="1"/>
</dbReference>
<dbReference type="KEGG" id="rsi:Runsl_4519"/>
<evidence type="ECO:0000259" key="4">
    <source>
        <dbReference type="PROSITE" id="PS51352"/>
    </source>
</evidence>
<organism evidence="5 6">
    <name type="scientific">Runella slithyformis (strain ATCC 29530 / DSM 19594 / LMG 11500 / NCIMB 11436 / LSU 4)</name>
    <dbReference type="NCBI Taxonomy" id="761193"/>
    <lineage>
        <taxon>Bacteria</taxon>
        <taxon>Pseudomonadati</taxon>
        <taxon>Bacteroidota</taxon>
        <taxon>Cytophagia</taxon>
        <taxon>Cytophagales</taxon>
        <taxon>Spirosomataceae</taxon>
        <taxon>Runella</taxon>
    </lineage>
</organism>
<protein>
    <submittedName>
        <fullName evidence="5">Alkyl hydroperoxide reductase/ Thiol specific antioxidant/ Mal allergen</fullName>
    </submittedName>
</protein>
<dbReference type="InterPro" id="IPR013766">
    <property type="entry name" value="Thioredoxin_domain"/>
</dbReference>
<evidence type="ECO:0000256" key="3">
    <source>
        <dbReference type="PIRSR" id="PIRSR000239-1"/>
    </source>
</evidence>
<dbReference type="InterPro" id="IPR050455">
    <property type="entry name" value="Tpx_Peroxidase_subfamily"/>
</dbReference>
<dbReference type="InterPro" id="IPR036249">
    <property type="entry name" value="Thioredoxin-like_sf"/>
</dbReference>
<keyword evidence="6" id="KW-1185">Reference proteome</keyword>
<accession>A0A7U3ZP83</accession>
<dbReference type="RefSeq" id="WP_013930131.1">
    <property type="nucleotide sequence ID" value="NC_015703.1"/>
</dbReference>
<name>A0A7U3ZP83_RUNSL</name>
<sequence length="155" mass="17264">MSLQKGDKAPSFTLYNTEKKQVSLEDFKGKNLIIHFFPAAFTGVCTTQLCTMRDDLGYYTKLGAEVVGISVDSLFTLGKFKEEQKYNFDLLSDFNKEAAQAYGAYYENFVFDMKGVARRAAFVVDSEGIIQYAEVLESAGNLPDFGAIKASLEQL</sequence>
<dbReference type="GO" id="GO:0016209">
    <property type="term" value="F:antioxidant activity"/>
    <property type="evidence" value="ECO:0007669"/>
    <property type="project" value="InterPro"/>
</dbReference>
<reference evidence="6" key="1">
    <citation type="submission" date="2011-06" db="EMBL/GenBank/DDBJ databases">
        <title>The complete genome of chromosome of Runella slithyformis DSM 19594.</title>
        <authorList>
            <consortium name="US DOE Joint Genome Institute (JGI-PGF)"/>
            <person name="Lucas S."/>
            <person name="Han J."/>
            <person name="Lapidus A."/>
            <person name="Bruce D."/>
            <person name="Goodwin L."/>
            <person name="Pitluck S."/>
            <person name="Peters L."/>
            <person name="Kyrpides N."/>
            <person name="Mavromatis K."/>
            <person name="Ivanova N."/>
            <person name="Ovchinnikova G."/>
            <person name="Zhang X."/>
            <person name="Misra M."/>
            <person name="Detter J.C."/>
            <person name="Tapia R."/>
            <person name="Han C."/>
            <person name="Land M."/>
            <person name="Hauser L."/>
            <person name="Markowitz V."/>
            <person name="Cheng J.-F."/>
            <person name="Hugenholtz P."/>
            <person name="Woyke T."/>
            <person name="Wu D."/>
            <person name="Tindall B."/>
            <person name="Faehrich R."/>
            <person name="Brambilla E."/>
            <person name="Klenk H.-P."/>
            <person name="Eisen J.A."/>
        </authorList>
    </citation>
    <scope>NUCLEOTIDE SEQUENCE [LARGE SCALE GENOMIC DNA]</scope>
    <source>
        <strain evidence="6">ATCC 29530 / DSM 19594 / LMG 11500 / NCIMB 11436 / LSU 4</strain>
    </source>
</reference>
<dbReference type="EMBL" id="CP002859">
    <property type="protein sequence ID" value="AEI50841.1"/>
    <property type="molecule type" value="Genomic_DNA"/>
</dbReference>
<keyword evidence="1" id="KW-0560">Oxidoreductase</keyword>
<dbReference type="PANTHER" id="PTHR43110">
    <property type="entry name" value="THIOL PEROXIDASE"/>
    <property type="match status" value="1"/>
</dbReference>
<proteinExistence type="predicted"/>
<feature type="active site" description="Cysteine sulfenic acid (-SOH) intermediate; for peroxidase activity" evidence="3">
    <location>
        <position position="45"/>
    </location>
</feature>
<dbReference type="InterPro" id="IPR024706">
    <property type="entry name" value="Peroxiredoxin_AhpC-typ"/>
</dbReference>
<evidence type="ECO:0000313" key="6">
    <source>
        <dbReference type="Proteomes" id="UP000000493"/>
    </source>
</evidence>
<dbReference type="GO" id="GO:0016491">
    <property type="term" value="F:oxidoreductase activity"/>
    <property type="evidence" value="ECO:0007669"/>
    <property type="project" value="UniProtKB-KW"/>
</dbReference>